<accession>A0A1X0E0C7</accession>
<protein>
    <submittedName>
        <fullName evidence="2">Uncharacterized protein</fullName>
    </submittedName>
</protein>
<feature type="non-terminal residue" evidence="2">
    <location>
        <position position="1"/>
    </location>
</feature>
<reference evidence="2 3" key="1">
    <citation type="submission" date="2017-02" db="EMBL/GenBank/DDBJ databases">
        <title>The new phylogeny of genus Mycobacterium.</title>
        <authorList>
            <person name="Tortoli E."/>
            <person name="Trovato A."/>
            <person name="Cirillo D.M."/>
        </authorList>
    </citation>
    <scope>NUCLEOTIDE SEQUENCE [LARGE SCALE GENOMIC DNA]</scope>
    <source>
        <strain evidence="2 3">DSM 44049</strain>
    </source>
</reference>
<evidence type="ECO:0000256" key="1">
    <source>
        <dbReference type="SAM" id="MobiDB-lite"/>
    </source>
</evidence>
<gene>
    <name evidence="2" type="ORF">BST27_31100</name>
</gene>
<proteinExistence type="predicted"/>
<feature type="compositionally biased region" description="Polar residues" evidence="1">
    <location>
        <begin position="58"/>
        <end position="70"/>
    </location>
</feature>
<name>A0A1X0E0C7_MYCIE</name>
<organism evidence="2 3">
    <name type="scientific">Mycobacterium intermedium</name>
    <dbReference type="NCBI Taxonomy" id="28445"/>
    <lineage>
        <taxon>Bacteria</taxon>
        <taxon>Bacillati</taxon>
        <taxon>Actinomycetota</taxon>
        <taxon>Actinomycetes</taxon>
        <taxon>Mycobacteriales</taxon>
        <taxon>Mycobacteriaceae</taxon>
        <taxon>Mycobacterium</taxon>
        <taxon>Mycobacterium simiae complex</taxon>
    </lineage>
</organism>
<feature type="region of interest" description="Disordered" evidence="1">
    <location>
        <begin position="1"/>
        <end position="30"/>
    </location>
</feature>
<evidence type="ECO:0000313" key="2">
    <source>
        <dbReference type="EMBL" id="ORA77991.1"/>
    </source>
</evidence>
<comment type="caution">
    <text evidence="2">The sequence shown here is derived from an EMBL/GenBank/DDBJ whole genome shotgun (WGS) entry which is preliminary data.</text>
</comment>
<dbReference type="AlphaFoldDB" id="A0A1X0E0C7"/>
<evidence type="ECO:0000313" key="3">
    <source>
        <dbReference type="Proteomes" id="UP000192739"/>
    </source>
</evidence>
<keyword evidence="3" id="KW-1185">Reference proteome</keyword>
<dbReference type="Proteomes" id="UP000192739">
    <property type="component" value="Unassembled WGS sequence"/>
</dbReference>
<dbReference type="EMBL" id="MVHT01000354">
    <property type="protein sequence ID" value="ORA77991.1"/>
    <property type="molecule type" value="Genomic_DNA"/>
</dbReference>
<feature type="region of interest" description="Disordered" evidence="1">
    <location>
        <begin position="50"/>
        <end position="83"/>
    </location>
</feature>
<sequence>SARRSAATGGGCADTGISIATGSTGPAVAEQQPTGTAVTADTAVSRLATTCPAEASGATRTPQPSATTSPAGAAGHTGAPDRR</sequence>